<name>A0A645AAU7_9ZZZZ</name>
<organism evidence="1">
    <name type="scientific">bioreactor metagenome</name>
    <dbReference type="NCBI Taxonomy" id="1076179"/>
    <lineage>
        <taxon>unclassified sequences</taxon>
        <taxon>metagenomes</taxon>
        <taxon>ecological metagenomes</taxon>
    </lineage>
</organism>
<dbReference type="NCBIfam" id="TIGR03976">
    <property type="entry name" value="chp_LLNDYxLRE"/>
    <property type="match status" value="1"/>
</dbReference>
<evidence type="ECO:0000313" key="1">
    <source>
        <dbReference type="EMBL" id="MPM49818.1"/>
    </source>
</evidence>
<dbReference type="AlphaFoldDB" id="A0A645AAU7"/>
<gene>
    <name evidence="1" type="ORF">SDC9_96550</name>
</gene>
<reference evidence="1" key="1">
    <citation type="submission" date="2019-08" db="EMBL/GenBank/DDBJ databases">
        <authorList>
            <person name="Kucharzyk K."/>
            <person name="Murdoch R.W."/>
            <person name="Higgins S."/>
            <person name="Loffler F."/>
        </authorList>
    </citation>
    <scope>NUCLEOTIDE SEQUENCE</scope>
</reference>
<protein>
    <recommendedName>
        <fullName evidence="2">His-Xaa-Ser system protein HxsD</fullName>
    </recommendedName>
</protein>
<sequence>MKKAMERISSRTLRFECDHSVYSADVVAKVLYWLVPDFRIYQQMISSKSQQIVLEKKHGEVDDAELELLQNRLNQEFIDYNLRKIIREETREIRTILYVKAFSPADTEKPLSREK</sequence>
<accession>A0A645AAU7</accession>
<dbReference type="EMBL" id="VSSQ01012686">
    <property type="protein sequence ID" value="MPM49818.1"/>
    <property type="molecule type" value="Genomic_DNA"/>
</dbReference>
<comment type="caution">
    <text evidence="1">The sequence shown here is derived from an EMBL/GenBank/DDBJ whole genome shotgun (WGS) entry which is preliminary data.</text>
</comment>
<evidence type="ECO:0008006" key="2">
    <source>
        <dbReference type="Google" id="ProtNLM"/>
    </source>
</evidence>
<proteinExistence type="predicted"/>
<dbReference type="InterPro" id="IPR023974">
    <property type="entry name" value="HxsD"/>
</dbReference>